<evidence type="ECO:0000256" key="1">
    <source>
        <dbReference type="ARBA" id="ARBA00023172"/>
    </source>
</evidence>
<dbReference type="Gene3D" id="1.10.443.10">
    <property type="entry name" value="Intergrase catalytic core"/>
    <property type="match status" value="1"/>
</dbReference>
<dbReference type="GO" id="GO:0006310">
    <property type="term" value="P:DNA recombination"/>
    <property type="evidence" value="ECO:0007669"/>
    <property type="project" value="UniProtKB-KW"/>
</dbReference>
<accession>A0A5C6BWI2</accession>
<dbReference type="GO" id="GO:0003677">
    <property type="term" value="F:DNA binding"/>
    <property type="evidence" value="ECO:0007669"/>
    <property type="project" value="InterPro"/>
</dbReference>
<keyword evidence="1" id="KW-0233">DNA recombination</keyword>
<dbReference type="SUPFAM" id="SSF56349">
    <property type="entry name" value="DNA breaking-rejoining enzymes"/>
    <property type="match status" value="1"/>
</dbReference>
<proteinExistence type="predicted"/>
<name>A0A5C6BWI2_9BACT</name>
<dbReference type="AlphaFoldDB" id="A0A5C6BWI2"/>
<reference evidence="2 3" key="1">
    <citation type="journal article" date="2020" name="Antonie Van Leeuwenhoek">
        <title>Rhodopirellula heiligendammensis sp. nov., Rhodopirellula pilleata sp. nov., and Rhodopirellula solitaria sp. nov. isolated from natural or artificial marine surfaces in Northern Germany and California, USA, and emended description of the genus Rhodopirellula.</title>
        <authorList>
            <person name="Kallscheuer N."/>
            <person name="Wiegand S."/>
            <person name="Jogler M."/>
            <person name="Boedeker C."/>
            <person name="Peeters S.H."/>
            <person name="Rast P."/>
            <person name="Heuer A."/>
            <person name="Jetten M.S.M."/>
            <person name="Rohde M."/>
            <person name="Jogler C."/>
        </authorList>
    </citation>
    <scope>NUCLEOTIDE SEQUENCE [LARGE SCALE GENOMIC DNA]</scope>
    <source>
        <strain evidence="2 3">Poly21</strain>
    </source>
</reference>
<keyword evidence="3" id="KW-1185">Reference proteome</keyword>
<evidence type="ECO:0000313" key="2">
    <source>
        <dbReference type="EMBL" id="TWU15616.1"/>
    </source>
</evidence>
<dbReference type="Proteomes" id="UP000319908">
    <property type="component" value="Unassembled WGS sequence"/>
</dbReference>
<sequence length="110" mass="12763">MNDAGEAMDEIEDVIGFIDPSEPDVIQNLRRAIRGRQDTPEAERVYVSNVKAFMRERGLRRHHMHKDTFPANLREAVKKAGIHKHINSHVFRHILLHICGMREKLLSETN</sequence>
<dbReference type="GO" id="GO:0015074">
    <property type="term" value="P:DNA integration"/>
    <property type="evidence" value="ECO:0007669"/>
    <property type="project" value="InterPro"/>
</dbReference>
<protein>
    <submittedName>
        <fullName evidence="2">Phage integrase family protein</fullName>
    </submittedName>
</protein>
<dbReference type="EMBL" id="SJPU01000002">
    <property type="protein sequence ID" value="TWU15616.1"/>
    <property type="molecule type" value="Genomic_DNA"/>
</dbReference>
<evidence type="ECO:0000313" key="3">
    <source>
        <dbReference type="Proteomes" id="UP000319908"/>
    </source>
</evidence>
<dbReference type="InterPro" id="IPR011010">
    <property type="entry name" value="DNA_brk_join_enz"/>
</dbReference>
<gene>
    <name evidence="2" type="ORF">Poly21_28130</name>
</gene>
<dbReference type="InterPro" id="IPR013762">
    <property type="entry name" value="Integrase-like_cat_sf"/>
</dbReference>
<comment type="caution">
    <text evidence="2">The sequence shown here is derived from an EMBL/GenBank/DDBJ whole genome shotgun (WGS) entry which is preliminary data.</text>
</comment>
<organism evidence="2 3">
    <name type="scientific">Allorhodopirellula heiligendammensis</name>
    <dbReference type="NCBI Taxonomy" id="2714739"/>
    <lineage>
        <taxon>Bacteria</taxon>
        <taxon>Pseudomonadati</taxon>
        <taxon>Planctomycetota</taxon>
        <taxon>Planctomycetia</taxon>
        <taxon>Pirellulales</taxon>
        <taxon>Pirellulaceae</taxon>
        <taxon>Allorhodopirellula</taxon>
    </lineage>
</organism>